<dbReference type="OrthoDB" id="4406109at2"/>
<dbReference type="RefSeq" id="WP_038591705.1">
    <property type="nucleotide sequence ID" value="NZ_CP009211.1"/>
</dbReference>
<accession>A0A076NSQ5</accession>
<dbReference type="HOGENOM" id="CLU_1173847_0_0_11"/>
<reference evidence="1 3" key="1">
    <citation type="submission" date="2014-08" db="EMBL/GenBank/DDBJ databases">
        <title>Complete genome sequence of Corynebacterium imitans DSM 44264, isolated from a five-month-old boy with suspected pharyngeal diphtheria.</title>
        <authorList>
            <person name="Mollmann S."/>
            <person name="Albersmeier A."/>
            <person name="Ruckert C."/>
            <person name="Tauch A."/>
        </authorList>
    </citation>
    <scope>NUCLEOTIDE SEQUENCE [LARGE SCALE GENOMIC DNA]</scope>
    <source>
        <strain evidence="1 3">DSM 44264</strain>
    </source>
</reference>
<reference evidence="2 4" key="2">
    <citation type="submission" date="2017-06" db="EMBL/GenBank/DDBJ databases">
        <authorList>
            <consortium name="Pathogen Informatics"/>
        </authorList>
    </citation>
    <scope>NUCLEOTIDE SEQUENCE [LARGE SCALE GENOMIC DNA]</scope>
    <source>
        <strain evidence="2 4">NCTC13015</strain>
    </source>
</reference>
<dbReference type="EMBL" id="LT906467">
    <property type="protein sequence ID" value="SNV77621.1"/>
    <property type="molecule type" value="Genomic_DNA"/>
</dbReference>
<proteinExistence type="predicted"/>
<keyword evidence="3" id="KW-1185">Reference proteome</keyword>
<dbReference type="EMBL" id="CP009211">
    <property type="protein sequence ID" value="AIJ33957.1"/>
    <property type="molecule type" value="Genomic_DNA"/>
</dbReference>
<evidence type="ECO:0000313" key="3">
    <source>
        <dbReference type="Proteomes" id="UP000028780"/>
    </source>
</evidence>
<dbReference type="Proteomes" id="UP000028780">
    <property type="component" value="Chromosome"/>
</dbReference>
<dbReference type="AlphaFoldDB" id="A0A076NSQ5"/>
<sequence length="236" mass="24673">MPPQLTVTDRDILAAHLDLFDRAGLRLSPGIEPADVEDGVCDDLECFRLAPATTVLSLIDADAHPFFTNITFPDNTGFYPTAHAQLPAYIRAVCAPAGTDLRDVTVVPDPGSLDTGTARLQFGEWDVVDVSYDLSAGGWEPDRVNGSHGLIPDLIAAAIPNGGEAGIFSTADGETAVVYLSEIDAGATRTAVVHGRPAPHTAPDAKKPVTAAAARAAARNAAIDNLFTVLFAEAES</sequence>
<dbReference type="KEGG" id="cii:CIMIT_08575"/>
<dbReference type="Proteomes" id="UP000215374">
    <property type="component" value="Chromosome 1"/>
</dbReference>
<name>A0A076NSQ5_9CORY</name>
<evidence type="ECO:0000313" key="4">
    <source>
        <dbReference type="Proteomes" id="UP000215374"/>
    </source>
</evidence>
<protein>
    <submittedName>
        <fullName evidence="1">Uncharacterized protein</fullName>
    </submittedName>
</protein>
<dbReference type="STRING" id="156978.CIMIT_08575"/>
<dbReference type="eggNOG" id="ENOG5031JQ5">
    <property type="taxonomic scope" value="Bacteria"/>
</dbReference>
<organism evidence="1 3">
    <name type="scientific">Corynebacterium imitans</name>
    <dbReference type="NCBI Taxonomy" id="156978"/>
    <lineage>
        <taxon>Bacteria</taxon>
        <taxon>Bacillati</taxon>
        <taxon>Actinomycetota</taxon>
        <taxon>Actinomycetes</taxon>
        <taxon>Mycobacteriales</taxon>
        <taxon>Corynebacteriaceae</taxon>
        <taxon>Corynebacterium</taxon>
    </lineage>
</organism>
<evidence type="ECO:0000313" key="1">
    <source>
        <dbReference type="EMBL" id="AIJ33957.1"/>
    </source>
</evidence>
<gene>
    <name evidence="1" type="ORF">CIMIT_08575</name>
    <name evidence="2" type="ORF">SAMEA4535761_01776</name>
</gene>
<evidence type="ECO:0000313" key="2">
    <source>
        <dbReference type="EMBL" id="SNV77621.1"/>
    </source>
</evidence>